<reference evidence="2 3" key="1">
    <citation type="submission" date="2017-04" db="EMBL/GenBank/DDBJ databases">
        <title>Draft genome sequence of Tuber borchii Vittad., a whitish edible truffle.</title>
        <authorList>
            <consortium name="DOE Joint Genome Institute"/>
            <person name="Murat C."/>
            <person name="Kuo A."/>
            <person name="Barry K.W."/>
            <person name="Clum A."/>
            <person name="Dockter R.B."/>
            <person name="Fauchery L."/>
            <person name="Iotti M."/>
            <person name="Kohler A."/>
            <person name="Labutti K."/>
            <person name="Lindquist E.A."/>
            <person name="Lipzen A."/>
            <person name="Ohm R.A."/>
            <person name="Wang M."/>
            <person name="Grigoriev I.V."/>
            <person name="Zambonelli A."/>
            <person name="Martin F.M."/>
        </authorList>
    </citation>
    <scope>NUCLEOTIDE SEQUENCE [LARGE SCALE GENOMIC DNA]</scope>
    <source>
        <strain evidence="2 3">Tbo3840</strain>
    </source>
</reference>
<name>A0A2T6ZPV9_TUBBO</name>
<evidence type="ECO:0000313" key="3">
    <source>
        <dbReference type="Proteomes" id="UP000244722"/>
    </source>
</evidence>
<dbReference type="Proteomes" id="UP000244722">
    <property type="component" value="Unassembled WGS sequence"/>
</dbReference>
<protein>
    <submittedName>
        <fullName evidence="2">Uncharacterized protein</fullName>
    </submittedName>
</protein>
<accession>A0A2T6ZPV9</accession>
<proteinExistence type="predicted"/>
<evidence type="ECO:0000256" key="1">
    <source>
        <dbReference type="SAM" id="MobiDB-lite"/>
    </source>
</evidence>
<feature type="region of interest" description="Disordered" evidence="1">
    <location>
        <begin position="89"/>
        <end position="127"/>
    </location>
</feature>
<keyword evidence="3" id="KW-1185">Reference proteome</keyword>
<dbReference type="AlphaFoldDB" id="A0A2T6ZPV9"/>
<dbReference type="EMBL" id="NESQ01000151">
    <property type="protein sequence ID" value="PUU77507.1"/>
    <property type="molecule type" value="Genomic_DNA"/>
</dbReference>
<comment type="caution">
    <text evidence="2">The sequence shown here is derived from an EMBL/GenBank/DDBJ whole genome shotgun (WGS) entry which is preliminary data.</text>
</comment>
<evidence type="ECO:0000313" key="2">
    <source>
        <dbReference type="EMBL" id="PUU77507.1"/>
    </source>
</evidence>
<feature type="compositionally biased region" description="Basic residues" evidence="1">
    <location>
        <begin position="104"/>
        <end position="116"/>
    </location>
</feature>
<sequence length="144" mass="16761">MSISKGCCLLRQIQPPHAPFGYTKGGKPHKRPLSNKKEGLCPVKDCQHSFRHCPNPKQVIWQHLGYYLSPMCAEVPFSPFRQAHVQMHQQMKAELANKRTEREKKKRQKESRKKWKAKNELNKGNNEVTEAAVEKLVEMWLKAE</sequence>
<gene>
    <name evidence="2" type="ORF">B9Z19DRAFT_1115395</name>
</gene>
<dbReference type="OrthoDB" id="5394790at2759"/>
<organism evidence="2 3">
    <name type="scientific">Tuber borchii</name>
    <name type="common">White truffle</name>
    <dbReference type="NCBI Taxonomy" id="42251"/>
    <lineage>
        <taxon>Eukaryota</taxon>
        <taxon>Fungi</taxon>
        <taxon>Dikarya</taxon>
        <taxon>Ascomycota</taxon>
        <taxon>Pezizomycotina</taxon>
        <taxon>Pezizomycetes</taxon>
        <taxon>Pezizales</taxon>
        <taxon>Tuberaceae</taxon>
        <taxon>Tuber</taxon>
    </lineage>
</organism>